<dbReference type="GO" id="GO:0003680">
    <property type="term" value="F:minor groove of adenine-thymine-rich DNA binding"/>
    <property type="evidence" value="ECO:0007669"/>
    <property type="project" value="InterPro"/>
</dbReference>
<evidence type="ECO:0000256" key="5">
    <source>
        <dbReference type="ARBA" id="ARBA00023242"/>
    </source>
</evidence>
<evidence type="ECO:0000256" key="6">
    <source>
        <dbReference type="SAM" id="MobiDB-lite"/>
    </source>
</evidence>
<dbReference type="Proteomes" id="UP000826271">
    <property type="component" value="Unassembled WGS sequence"/>
</dbReference>
<reference evidence="8" key="1">
    <citation type="submission" date="2019-10" db="EMBL/GenBank/DDBJ databases">
        <authorList>
            <person name="Zhang R."/>
            <person name="Pan Y."/>
            <person name="Wang J."/>
            <person name="Ma R."/>
            <person name="Yu S."/>
        </authorList>
    </citation>
    <scope>NUCLEOTIDE SEQUENCE</scope>
    <source>
        <strain evidence="8">LA-IB0</strain>
        <tissue evidence="8">Leaf</tissue>
    </source>
</reference>
<feature type="domain" description="PPC" evidence="7">
    <location>
        <begin position="103"/>
        <end position="238"/>
    </location>
</feature>
<dbReference type="InterPro" id="IPR005175">
    <property type="entry name" value="PPC_dom"/>
</dbReference>
<name>A0AAV6WQX3_9LAMI</name>
<feature type="compositionally biased region" description="Low complexity" evidence="6">
    <location>
        <begin position="66"/>
        <end position="78"/>
    </location>
</feature>
<dbReference type="PANTHER" id="PTHR31100">
    <property type="entry name" value="AT-HOOK MOTIF NUCLEAR-LOCALIZED PROTEIN 15"/>
    <property type="match status" value="1"/>
</dbReference>
<dbReference type="Gene3D" id="3.30.1330.80">
    <property type="entry name" value="Hypothetical protein, similar to alpha- acetolactate decarboxylase, domain 2"/>
    <property type="match status" value="1"/>
</dbReference>
<evidence type="ECO:0000259" key="7">
    <source>
        <dbReference type="PROSITE" id="PS51742"/>
    </source>
</evidence>
<feature type="region of interest" description="Disordered" evidence="6">
    <location>
        <begin position="234"/>
        <end position="319"/>
    </location>
</feature>
<evidence type="ECO:0000256" key="4">
    <source>
        <dbReference type="ARBA" id="ARBA00023163"/>
    </source>
</evidence>
<keyword evidence="4" id="KW-0804">Transcription</keyword>
<dbReference type="AlphaFoldDB" id="A0AAV6WQX3"/>
<feature type="compositionally biased region" description="Acidic residues" evidence="6">
    <location>
        <begin position="234"/>
        <end position="246"/>
    </location>
</feature>
<dbReference type="GO" id="GO:0010228">
    <property type="term" value="P:vegetative to reproductive phase transition of meristem"/>
    <property type="evidence" value="ECO:0007669"/>
    <property type="project" value="TreeGrafter"/>
</dbReference>
<dbReference type="PANTHER" id="PTHR31100:SF51">
    <property type="entry name" value="AT-HOOK MOTIF NUCLEAR-LOCALIZED PROTEIN 29"/>
    <property type="match status" value="1"/>
</dbReference>
<dbReference type="Pfam" id="PF03479">
    <property type="entry name" value="PCC"/>
    <property type="match status" value="1"/>
</dbReference>
<evidence type="ECO:0000256" key="2">
    <source>
        <dbReference type="ARBA" id="ARBA00023015"/>
    </source>
</evidence>
<comment type="subcellular location">
    <subcellularLocation>
        <location evidence="1">Nucleus</location>
    </subcellularLocation>
</comment>
<evidence type="ECO:0000256" key="1">
    <source>
        <dbReference type="ARBA" id="ARBA00004123"/>
    </source>
</evidence>
<evidence type="ECO:0000256" key="3">
    <source>
        <dbReference type="ARBA" id="ARBA00023125"/>
    </source>
</evidence>
<dbReference type="FunFam" id="3.30.1330.80:FF:000002">
    <property type="entry name" value="AT-hook motif nuclear-localized protein"/>
    <property type="match status" value="1"/>
</dbReference>
<keyword evidence="9" id="KW-1185">Reference proteome</keyword>
<accession>A0AAV6WQX3</accession>
<keyword evidence="2" id="KW-0805">Transcription regulation</keyword>
<sequence>MRSMAGGGYEQHQQSGGGYVHQLLTPDRRLHHHTTNITRPISPPISLRNPTTTTTDSPPPEKESDTAATTSSGGTPTNRRPRGRPPGSKNKPKPPIVVTRDTPNALRSHVLEVAAGNDIIESVSVYARRRGRGLCVLSGSGTVVNVTLRQPAGGHVVTLQGRFEILSLSGTVLPPPAPPGAGGLSIFLCGGQGQVVGGSVVGPLMASGAVVLMAASFANAVFERLPLEEELLDQDQDQDQDQDEEGNYTTDNNTAAAAHPQAQAQHQLPAASQSSSVSASDGGNGNRNSNNNYPSSFSGEHPHLFGWAGNGTNSARPSF</sequence>
<dbReference type="EMBL" id="WHWC01000015">
    <property type="protein sequence ID" value="KAG8369308.1"/>
    <property type="molecule type" value="Genomic_DNA"/>
</dbReference>
<dbReference type="CDD" id="cd11378">
    <property type="entry name" value="DUF296"/>
    <property type="match status" value="1"/>
</dbReference>
<dbReference type="SUPFAM" id="SSF117856">
    <property type="entry name" value="AF0104/ALDC/Ptd012-like"/>
    <property type="match status" value="1"/>
</dbReference>
<protein>
    <recommendedName>
        <fullName evidence="7">PPC domain-containing protein</fullName>
    </recommendedName>
</protein>
<feature type="compositionally biased region" description="Low complexity" evidence="6">
    <location>
        <begin position="247"/>
        <end position="299"/>
    </location>
</feature>
<keyword evidence="3" id="KW-0238">DNA-binding</keyword>
<feature type="region of interest" description="Disordered" evidence="6">
    <location>
        <begin position="34"/>
        <end position="100"/>
    </location>
</feature>
<organism evidence="8 9">
    <name type="scientific">Buddleja alternifolia</name>
    <dbReference type="NCBI Taxonomy" id="168488"/>
    <lineage>
        <taxon>Eukaryota</taxon>
        <taxon>Viridiplantae</taxon>
        <taxon>Streptophyta</taxon>
        <taxon>Embryophyta</taxon>
        <taxon>Tracheophyta</taxon>
        <taxon>Spermatophyta</taxon>
        <taxon>Magnoliopsida</taxon>
        <taxon>eudicotyledons</taxon>
        <taxon>Gunneridae</taxon>
        <taxon>Pentapetalae</taxon>
        <taxon>asterids</taxon>
        <taxon>lamiids</taxon>
        <taxon>Lamiales</taxon>
        <taxon>Scrophulariaceae</taxon>
        <taxon>Buddlejeae</taxon>
        <taxon>Buddleja</taxon>
    </lineage>
</organism>
<keyword evidence="5" id="KW-0539">Nucleus</keyword>
<dbReference type="GO" id="GO:0003700">
    <property type="term" value="F:DNA-binding transcription factor activity"/>
    <property type="evidence" value="ECO:0007669"/>
    <property type="project" value="TreeGrafter"/>
</dbReference>
<comment type="caution">
    <text evidence="8">The sequence shown here is derived from an EMBL/GenBank/DDBJ whole genome shotgun (WGS) entry which is preliminary data.</text>
</comment>
<gene>
    <name evidence="8" type="ORF">BUALT_Bualt15G0137800</name>
</gene>
<proteinExistence type="predicted"/>
<dbReference type="InterPro" id="IPR014476">
    <property type="entry name" value="AHL15-29"/>
</dbReference>
<evidence type="ECO:0000313" key="8">
    <source>
        <dbReference type="EMBL" id="KAG8369308.1"/>
    </source>
</evidence>
<evidence type="ECO:0000313" key="9">
    <source>
        <dbReference type="Proteomes" id="UP000826271"/>
    </source>
</evidence>
<dbReference type="PROSITE" id="PS51742">
    <property type="entry name" value="PPC"/>
    <property type="match status" value="1"/>
</dbReference>
<dbReference type="GO" id="GO:0005634">
    <property type="term" value="C:nucleus"/>
    <property type="evidence" value="ECO:0007669"/>
    <property type="project" value="UniProtKB-SubCell"/>
</dbReference>
<feature type="compositionally biased region" description="Polar residues" evidence="6">
    <location>
        <begin position="310"/>
        <end position="319"/>
    </location>
</feature>